<feature type="coiled-coil region" evidence="1">
    <location>
        <begin position="597"/>
        <end position="677"/>
    </location>
</feature>
<accession>M7TJT9</accession>
<proteinExistence type="predicted"/>
<dbReference type="OrthoDB" id="342131at2759"/>
<dbReference type="PANTHER" id="PTHR13950">
    <property type="entry name" value="RABCONNECTIN-RELATED"/>
    <property type="match status" value="1"/>
</dbReference>
<feature type="compositionally biased region" description="Pro residues" evidence="2">
    <location>
        <begin position="212"/>
        <end position="224"/>
    </location>
</feature>
<evidence type="ECO:0000313" key="5">
    <source>
        <dbReference type="EMBL" id="EMR83761.1"/>
    </source>
</evidence>
<feature type="region of interest" description="Disordered" evidence="2">
    <location>
        <begin position="169"/>
        <end position="195"/>
    </location>
</feature>
<organism evidence="5 6">
    <name type="scientific">Botryotinia fuckeliana (strain BcDW1)</name>
    <name type="common">Noble rot fungus</name>
    <name type="synonym">Botrytis cinerea</name>
    <dbReference type="NCBI Taxonomy" id="1290391"/>
    <lineage>
        <taxon>Eukaryota</taxon>
        <taxon>Fungi</taxon>
        <taxon>Dikarya</taxon>
        <taxon>Ascomycota</taxon>
        <taxon>Pezizomycotina</taxon>
        <taxon>Leotiomycetes</taxon>
        <taxon>Helotiales</taxon>
        <taxon>Sclerotiniaceae</taxon>
        <taxon>Botrytis</taxon>
    </lineage>
</organism>
<name>M7TJT9_BOTF1</name>
<protein>
    <submittedName>
        <fullName evidence="5">Putative wd repeat-containing protein</fullName>
    </submittedName>
</protein>
<evidence type="ECO:0000259" key="4">
    <source>
        <dbReference type="Pfam" id="PF12234"/>
    </source>
</evidence>
<dbReference type="PANTHER" id="PTHR13950:SF9">
    <property type="entry name" value="RABCONNECTIN-3A"/>
    <property type="match status" value="1"/>
</dbReference>
<dbReference type="GO" id="GO:0043291">
    <property type="term" value="C:RAVE complex"/>
    <property type="evidence" value="ECO:0007669"/>
    <property type="project" value="TreeGrafter"/>
</dbReference>
<keyword evidence="1" id="KW-0175">Coiled coil</keyword>
<feature type="compositionally biased region" description="Basic and acidic residues" evidence="2">
    <location>
        <begin position="267"/>
        <end position="281"/>
    </location>
</feature>
<dbReference type="InterPro" id="IPR013665">
    <property type="entry name" value="Sfi1_dom"/>
</dbReference>
<dbReference type="STRING" id="1290391.M7TJT9"/>
<dbReference type="Pfam" id="PF08457">
    <property type="entry name" value="Sfi1"/>
    <property type="match status" value="1"/>
</dbReference>
<feature type="region of interest" description="Disordered" evidence="2">
    <location>
        <begin position="2614"/>
        <end position="2646"/>
    </location>
</feature>
<evidence type="ECO:0000256" key="2">
    <source>
        <dbReference type="SAM" id="MobiDB-lite"/>
    </source>
</evidence>
<feature type="region of interest" description="Disordered" evidence="2">
    <location>
        <begin position="452"/>
        <end position="495"/>
    </location>
</feature>
<feature type="coiled-coil region" evidence="1">
    <location>
        <begin position="791"/>
        <end position="850"/>
    </location>
</feature>
<gene>
    <name evidence="5" type="ORF">BcDW1_7603</name>
</gene>
<feature type="compositionally biased region" description="Basic and acidic residues" evidence="2">
    <location>
        <begin position="527"/>
        <end position="556"/>
    </location>
</feature>
<dbReference type="InterPro" id="IPR022033">
    <property type="entry name" value="Rav1p_C"/>
</dbReference>
<evidence type="ECO:0000313" key="6">
    <source>
        <dbReference type="Proteomes" id="UP000012045"/>
    </source>
</evidence>
<feature type="compositionally biased region" description="Acidic residues" evidence="2">
    <location>
        <begin position="327"/>
        <end position="337"/>
    </location>
</feature>
<dbReference type="Gene3D" id="2.130.10.10">
    <property type="entry name" value="YVTN repeat-like/Quinoprotein amine dehydrogenase"/>
    <property type="match status" value="1"/>
</dbReference>
<dbReference type="HOGENOM" id="CLU_000310_1_0_1"/>
<evidence type="ECO:0000259" key="3">
    <source>
        <dbReference type="Pfam" id="PF08457"/>
    </source>
</evidence>
<sequence length="2646" mass="303064">MSPLSLPSLYDGGQSYSWTTTTDEPYYTDDDLVILHDIVVRAQHILPTLPPKDRLPTLALAKAYYEFLPDLGIHPDHDSRYFRFIFKIGATGEFTGTLFDKFEECLAKRGITLEFDYNTHDYLRSNKATSQDVADNKESDTLYNDENDSPLPRRNSETGVLDLEIAAQAQAPPQEPKHKRNKSVSPLPLGPTTPAKLNELKSFISEATRAPSPEPIPEPTPQPPRTTQKGREERGLNNVRNWLEASEDGSPRSQSRSISAHGSIRSINRDPERVAPRDRPSGRIPIKNITYEDQDINDELTTPSEAEEHEAQKAEEQEVEEQKVEELESDDEDDEEQFYDSFEELEEEENDEEFYDSSEVFDLNDPWVRHIIKQNKRAKIIRTHDLLIRKLLSWRDQARERLDQKAKLHAIAMKHDNGALKEQALSGWVEKARAKKIQRLLLEAQAQQRRRLQEEQEEQQRLQEEQGKQQPAHQAQLEAEKAEPKAIPMKNNNNTLKEQALSGWLEKIRAKKAEKSLLEAQAQQQQRFHEEQEEQQRLQEEQEEQQRLQEEQEKQQLAHQAQLEAKKAEPKAVSMKSNNNALKEQALSGWLEKIRAKKAEKLLLEAQAQQKQRLDEQERQELAYQAQLEAEQKLHEQRIHEAQQAKLYKAQKDAEKARQAELEAERAELEFEQKFRAKGKKFARIGLRAVSCRNDHLKKKAFTHWLAIAQDKVEATKAAERQMMRSRTFKAWKSHTKETEEKVQLGEEKARQVQLKKFLEKWKAKKLKIDVDAEEAAEVDKCNMLERVFSKMAEKKKVKDFTKEVEQKNKQRALSTWVEKAQAVAEATQLADDENLLKAVEKTMKTWKQKTVKQVALNQEAEMIAETKKKADSMYKWHREAQTAPARRRVQGGHNAGVLKGALHSWKKRAEKEKQAAEIDRAKILREAFTKWRHQTRAKISQAISEGRAVAKAFKIWELKTKLKGAEAQREEDVKFACLEVWFDRAQDTRSRRWEREETARRYDNTNLATSVLKCWYARMDEKAEFEAQAAELQAPRILGECFDSMREKVKKIAIDNKTARGCRKFFLMRTALYAWRDATFKAKREKRKQAYIKVRRNRKYAIGRRWLSVWRAKAQEKMALSEQANQFAQGKTYIIGMDKFDQWRARTDEVAEYEPLWKEMVMRKFFNRWKNRTESLQVLNIEATLDHQEHNQSEALRKWRLKAIQAKAMANTAKEVHDRSTRKGQRKMLHHWQKRTANQRPIVEDGTPPGTETAENWSDFGEEVEMDEITRRLYEKRPAVEKRPVVFNPITPGYMATPSRRRVAASVRYQSTSARGTLQTPRTAPLRSMRAVLPGKAQAKLQAVCTGYWNGRRLIAYITGNAFVILTGADSILQTIYDDDETQLEAIALDESSGKIATCAGSNVRIYKPYGQDEGVLKWSLQHSISIDESGNDTANTLSWGISEELLVGSSWLTLYSTIDAPVVVWKQQLANPVKFANFSYDSAFIASSGKYDRFVKIWRRLSFGNDDSRFDFTYLPHPRTVTNMHWRRPFHIDQTIDNVLYTVCADNLLRIWAPTDVHSLQSLQLWGQINLHESIQPRGLDGDKVSKLRFAFIIDGRDFTVATEHAVQERAATDSKEDHALAHLIEVANRNPEICVVLDEHGHLSAWGLENIGSKTKQPTNIFNIAHVDGLELGLPAELGDDASYVQLHNFCNHSGGNLNVLVHHFDGKIEYFEADLANLFDLSPRSHRFKSKALWTGHSGAIKKIVRNVSGRAVVSRTDGNESIVWKHMEHAGGTSVFRQSIITQSEHVHRICIMRKGNFVIYLHHDHITLWDTRHSAAVKLADCNFSIIGKPLCILMLPEVNKEGPVAHVATITSKMKGIVWEVKLPQRRGSAQVNGYHQEASIREFCQFDLGNDDDLAYVLPVDPAGSPPVISGFLDTFARDIAISYTHSGLLRSWTARIDLEKETVDWLQTCSVDTGINEPALASGSSIRKAALVNSSRSELTIWDVRGARLEYSQDYESQDTIQDLDWTSTPDDQSILAVGFRYRVILLAQMRYDYLNKGPAWAAIREVNIRDLTPHPIGDSTWLGGGNFIVGAGNQLFVYDKEVDSSASTFLPPRKTPWDLFDVVSRLNGPLPVYHPQFLSQYILAGKNLLVQHILLALYKILKYYIEGEPIDSHLGMNVEDFYMSSENAPSASKGIKSTFDGFSEEDEVETVTESVAAAITEKLTQIALPQLSRQEQINLADIVECVAIVEHQRRSMDDNAARFMLFFRQHVLRRGRANEVSLSWREINWAYHSNSQDILADMVSRQFHGRMLWEHARESGIFMWMTDANALKAQFEVIARNEYTKSDLKNPIDCSLYYLALKKKAVLQGLWRMAAWNREQGATTRLLANNFSEKKWRTAAMKNAYALLGKRRFEYAAAFFLLADCLKDAVNVILSQLKDLQLAIAVTRVYEGEHGPVLKELLEEKVLPLAAQEGNRWLASWAFWMLHRRDMAVRALISPVYTLLETPQSPDLNAKLFLTDDPALVVLYSQLRQKTLQTLRGASKVTPKVEWAFVLHNSRLYDRMGCDLLALDLVRNWEFLLPTKPDFKSFDGEINPRKMLRRRSSLVVADLPASGIGMGSVAGDEKEMAKGQQTHKPPPTVFEEPEANSLLDSFGF</sequence>
<feature type="domain" description="RAVE complex protein Rav1 C-terminal" evidence="4">
    <location>
        <begin position="1936"/>
        <end position="2563"/>
    </location>
</feature>
<feature type="compositionally biased region" description="Basic and acidic residues" evidence="2">
    <location>
        <begin position="452"/>
        <end position="467"/>
    </location>
</feature>
<dbReference type="EMBL" id="KB707981">
    <property type="protein sequence ID" value="EMR83761.1"/>
    <property type="molecule type" value="Genomic_DNA"/>
</dbReference>
<dbReference type="Proteomes" id="UP000012045">
    <property type="component" value="Unassembled WGS sequence"/>
</dbReference>
<feature type="compositionally biased region" description="Basic and acidic residues" evidence="2">
    <location>
        <begin position="309"/>
        <end position="326"/>
    </location>
</feature>
<reference evidence="6" key="1">
    <citation type="journal article" date="2013" name="Genome Announc.">
        <title>Draft genome sequence of Botrytis cinerea BcDW1, inoculum for noble rot of grape berries.</title>
        <authorList>
            <person name="Blanco-Ulate B."/>
            <person name="Allen G."/>
            <person name="Powell A.L."/>
            <person name="Cantu D."/>
        </authorList>
    </citation>
    <scope>NUCLEOTIDE SEQUENCE [LARGE SCALE GENOMIC DNA]</scope>
    <source>
        <strain evidence="6">BcDW1</strain>
    </source>
</reference>
<dbReference type="GO" id="GO:0007035">
    <property type="term" value="P:vacuolar acidification"/>
    <property type="evidence" value="ECO:0007669"/>
    <property type="project" value="TreeGrafter"/>
</dbReference>
<feature type="region of interest" description="Disordered" evidence="2">
    <location>
        <begin position="207"/>
        <end position="337"/>
    </location>
</feature>
<dbReference type="InterPro" id="IPR015943">
    <property type="entry name" value="WD40/YVTN_repeat-like_dom_sf"/>
</dbReference>
<feature type="region of interest" description="Disordered" evidence="2">
    <location>
        <begin position="520"/>
        <end position="576"/>
    </location>
</feature>
<dbReference type="Pfam" id="PF12234">
    <property type="entry name" value="Rav1p_C"/>
    <property type="match status" value="1"/>
</dbReference>
<feature type="compositionally biased region" description="Polar residues" evidence="2">
    <location>
        <begin position="251"/>
        <end position="260"/>
    </location>
</feature>
<feature type="domain" description="Sfi1 spindle body" evidence="3">
    <location>
        <begin position="673"/>
        <end position="1237"/>
    </location>
</feature>
<dbReference type="InterPro" id="IPR052208">
    <property type="entry name" value="DmX-like/RAVE_component"/>
</dbReference>
<evidence type="ECO:0000256" key="1">
    <source>
        <dbReference type="SAM" id="Coils"/>
    </source>
</evidence>
<feature type="region of interest" description="Disordered" evidence="2">
    <location>
        <begin position="128"/>
        <end position="156"/>
    </location>
</feature>
<dbReference type="InterPro" id="IPR036322">
    <property type="entry name" value="WD40_repeat_dom_sf"/>
</dbReference>
<dbReference type="SUPFAM" id="SSF50978">
    <property type="entry name" value="WD40 repeat-like"/>
    <property type="match status" value="1"/>
</dbReference>